<gene>
    <name evidence="2" type="ORF">MATL_G00106940</name>
</gene>
<dbReference type="OrthoDB" id="48988at2759"/>
<comment type="caution">
    <text evidence="2">The sequence shown here is derived from an EMBL/GenBank/DDBJ whole genome shotgun (WGS) entry which is preliminary data.</text>
</comment>
<proteinExistence type="predicted"/>
<dbReference type="InterPro" id="IPR036812">
    <property type="entry name" value="NAD(P)_OxRdtase_dom_sf"/>
</dbReference>
<reference evidence="2" key="1">
    <citation type="submission" date="2021-01" db="EMBL/GenBank/DDBJ databases">
        <authorList>
            <person name="Zahm M."/>
            <person name="Roques C."/>
            <person name="Cabau C."/>
            <person name="Klopp C."/>
            <person name="Donnadieu C."/>
            <person name="Jouanno E."/>
            <person name="Lampietro C."/>
            <person name="Louis A."/>
            <person name="Herpin A."/>
            <person name="Echchiki A."/>
            <person name="Berthelot C."/>
            <person name="Parey E."/>
            <person name="Roest-Crollius H."/>
            <person name="Braasch I."/>
            <person name="Postlethwait J."/>
            <person name="Bobe J."/>
            <person name="Montfort J."/>
            <person name="Bouchez O."/>
            <person name="Begum T."/>
            <person name="Mejri S."/>
            <person name="Adams A."/>
            <person name="Chen W.-J."/>
            <person name="Guiguen Y."/>
        </authorList>
    </citation>
    <scope>NUCLEOTIDE SEQUENCE</scope>
    <source>
        <strain evidence="2">YG-15Mar2019-1</strain>
        <tissue evidence="2">Brain</tissue>
    </source>
</reference>
<dbReference type="EMBL" id="JAFDVH010000008">
    <property type="protein sequence ID" value="KAG7472250.1"/>
    <property type="molecule type" value="Genomic_DNA"/>
</dbReference>
<dbReference type="SUPFAM" id="SSF51430">
    <property type="entry name" value="NAD(P)-linked oxidoreductase"/>
    <property type="match status" value="1"/>
</dbReference>
<dbReference type="CDD" id="cd19101">
    <property type="entry name" value="AKR_unchar"/>
    <property type="match status" value="1"/>
</dbReference>
<accession>A0A9D3Q2C6</accession>
<protein>
    <recommendedName>
        <fullName evidence="1">NADP-dependent oxidoreductase domain-containing protein</fullName>
    </recommendedName>
</protein>
<organism evidence="2 3">
    <name type="scientific">Megalops atlanticus</name>
    <name type="common">Tarpon</name>
    <name type="synonym">Clupea gigantea</name>
    <dbReference type="NCBI Taxonomy" id="7932"/>
    <lineage>
        <taxon>Eukaryota</taxon>
        <taxon>Metazoa</taxon>
        <taxon>Chordata</taxon>
        <taxon>Craniata</taxon>
        <taxon>Vertebrata</taxon>
        <taxon>Euteleostomi</taxon>
        <taxon>Actinopterygii</taxon>
        <taxon>Neopterygii</taxon>
        <taxon>Teleostei</taxon>
        <taxon>Elopiformes</taxon>
        <taxon>Megalopidae</taxon>
        <taxon>Megalops</taxon>
    </lineage>
</organism>
<evidence type="ECO:0000313" key="2">
    <source>
        <dbReference type="EMBL" id="KAG7472250.1"/>
    </source>
</evidence>
<evidence type="ECO:0000259" key="1">
    <source>
        <dbReference type="Pfam" id="PF00248"/>
    </source>
</evidence>
<keyword evidence="3" id="KW-1185">Reference proteome</keyword>
<dbReference type="PANTHER" id="PTHR43147">
    <property type="entry name" value="PROTEIN TAS"/>
    <property type="match status" value="1"/>
</dbReference>
<dbReference type="AlphaFoldDB" id="A0A9D3Q2C6"/>
<evidence type="ECO:0000313" key="3">
    <source>
        <dbReference type="Proteomes" id="UP001046870"/>
    </source>
</evidence>
<name>A0A9D3Q2C6_MEGAT</name>
<dbReference type="Gene3D" id="3.20.20.100">
    <property type="entry name" value="NADP-dependent oxidoreductase domain"/>
    <property type="match status" value="1"/>
</dbReference>
<dbReference type="Pfam" id="PF00248">
    <property type="entry name" value="Aldo_ket_red"/>
    <property type="match status" value="1"/>
</dbReference>
<feature type="domain" description="NADP-dependent oxidoreductase" evidence="1">
    <location>
        <begin position="18"/>
        <end position="320"/>
    </location>
</feature>
<sequence>MAQVPKVRLSGGLEICRLLNGMWQVSGAHGPIDPQKAVKAMEAYVNAGLTSFDMADIYGPAEEIFGNFNRQRKSSSSDVVTPAIQGLTKWVPRPGPMDRKVVEKAIQRSMSRMQVERLDCLQFHWWDYSDKRYLEALGHLSDLQQEGMICELALTNFDTQRLEEITSKGIRISSNQVHYSLIDRRPAAKMEKFCLAHGIQLLTYGTIGGGLISERYLGCGEPKSRAELNTASLSKYKNMVDAWGGWGLFQELLSTLDAVARRHGCSIANVATKYMLDQPAVAGVIVGCRLGVAGAEHIQDNLRSCGVRLAPEDLRAIDSVLHRSRDLTRSIGDCGDEYRN</sequence>
<dbReference type="InterPro" id="IPR023210">
    <property type="entry name" value="NADP_OxRdtase_dom"/>
</dbReference>
<dbReference type="Proteomes" id="UP001046870">
    <property type="component" value="Chromosome 8"/>
</dbReference>
<dbReference type="PANTHER" id="PTHR43147:SF2">
    <property type="entry name" value="NADP-DEPENDENT OXIDOREDUCTASE DOMAIN-CONTAINING PROTEIN"/>
    <property type="match status" value="1"/>
</dbReference>